<keyword evidence="9" id="KW-0816">Tricarboxylic acid cycle</keyword>
<evidence type="ECO:0000256" key="9">
    <source>
        <dbReference type="ARBA" id="ARBA00022532"/>
    </source>
</evidence>
<name>A0AAW7M2L0_9MICO</name>
<dbReference type="Gene3D" id="1.20.1300.10">
    <property type="entry name" value="Fumarate reductase/succinate dehydrogenase, transmembrane subunit"/>
    <property type="match status" value="1"/>
</dbReference>
<sequence length="147" mass="16463">MTAPRLKEPQIPSGRTRHNAEKWSWVFMRISGPLLLVLIVTHLFVNLMTGDGINQIDFAFVAGKWASPLWKIWDFVMLVLAMLHGFNGMRLLINDYAHRAGLRKVLHALLGIATVVIIVLGSLVIWTFDPCLGTDPSLVPDFCKDLA</sequence>
<comment type="caution">
    <text evidence="19">The sequence shown here is derived from an EMBL/GenBank/DDBJ whole genome shotgun (WGS) entry which is preliminary data.</text>
</comment>
<evidence type="ECO:0000256" key="3">
    <source>
        <dbReference type="ARBA" id="ARBA00004429"/>
    </source>
</evidence>
<evidence type="ECO:0000256" key="12">
    <source>
        <dbReference type="ARBA" id="ARBA00022723"/>
    </source>
</evidence>
<evidence type="ECO:0000313" key="18">
    <source>
        <dbReference type="EMBL" id="MDN4482962.1"/>
    </source>
</evidence>
<dbReference type="GO" id="GO:0005886">
    <property type="term" value="C:plasma membrane"/>
    <property type="evidence" value="ECO:0007669"/>
    <property type="project" value="UniProtKB-SubCell"/>
</dbReference>
<dbReference type="RefSeq" id="WP_301121448.1">
    <property type="nucleotide sequence ID" value="NZ_JAUHPX010000007.1"/>
</dbReference>
<dbReference type="CDD" id="cd03500">
    <property type="entry name" value="SQR_TypeA_SdhD_like"/>
    <property type="match status" value="1"/>
</dbReference>
<dbReference type="PANTHER" id="PTHR38689:SF1">
    <property type="entry name" value="SUCCINATE DEHYDROGENASE HYDROPHOBIC MEMBRANE ANCHOR SUBUNIT"/>
    <property type="match status" value="1"/>
</dbReference>
<feature type="transmembrane region" description="Helical" evidence="17">
    <location>
        <begin position="72"/>
        <end position="93"/>
    </location>
</feature>
<reference evidence="19" key="1">
    <citation type="submission" date="2023-06" db="EMBL/GenBank/DDBJ databases">
        <title>Sysu t00039.</title>
        <authorList>
            <person name="Gao L."/>
            <person name="Fang B.-Z."/>
            <person name="Li W.-J."/>
        </authorList>
    </citation>
    <scope>NUCLEOTIDE SEQUENCE</scope>
    <source>
        <strain evidence="19">SYSU T00039</strain>
    </source>
</reference>
<dbReference type="GO" id="GO:0017004">
    <property type="term" value="P:cytochrome complex assembly"/>
    <property type="evidence" value="ECO:0007669"/>
    <property type="project" value="TreeGrafter"/>
</dbReference>
<evidence type="ECO:0000256" key="15">
    <source>
        <dbReference type="ARBA" id="ARBA00023004"/>
    </source>
</evidence>
<evidence type="ECO:0000256" key="7">
    <source>
        <dbReference type="ARBA" id="ARBA00022475"/>
    </source>
</evidence>
<evidence type="ECO:0000256" key="6">
    <source>
        <dbReference type="ARBA" id="ARBA00022448"/>
    </source>
</evidence>
<comment type="function">
    <text evidence="2">Membrane-anchoring subunit of succinate dehydrogenase (SDH).</text>
</comment>
<keyword evidence="6" id="KW-0813">Transport</keyword>
<dbReference type="EMBL" id="JAUHQB010000003">
    <property type="protein sequence ID" value="MDN4482962.1"/>
    <property type="molecule type" value="Genomic_DNA"/>
</dbReference>
<evidence type="ECO:0000256" key="11">
    <source>
        <dbReference type="ARBA" id="ARBA00022692"/>
    </source>
</evidence>
<dbReference type="InterPro" id="IPR000701">
    <property type="entry name" value="SuccDH_FuR_B_TM-su"/>
</dbReference>
<evidence type="ECO:0000256" key="13">
    <source>
        <dbReference type="ARBA" id="ARBA00022982"/>
    </source>
</evidence>
<dbReference type="AlphaFoldDB" id="A0AAW7M2L0"/>
<dbReference type="GO" id="GO:0020037">
    <property type="term" value="F:heme binding"/>
    <property type="evidence" value="ECO:0007669"/>
    <property type="project" value="InterPro"/>
</dbReference>
<dbReference type="Pfam" id="PF01127">
    <property type="entry name" value="Sdh_cyt"/>
    <property type="match status" value="1"/>
</dbReference>
<keyword evidence="10" id="KW-0349">Heme</keyword>
<gene>
    <name evidence="19" type="primary">sdhD</name>
    <name evidence="18" type="ORF">QQ002_05335</name>
    <name evidence="19" type="ORF">QQX10_11910</name>
</gene>
<dbReference type="GO" id="GO:0006099">
    <property type="term" value="P:tricarboxylic acid cycle"/>
    <property type="evidence" value="ECO:0007669"/>
    <property type="project" value="UniProtKB-KW"/>
</dbReference>
<dbReference type="SUPFAM" id="SSF81343">
    <property type="entry name" value="Fumarate reductase respiratory complex transmembrane subunits"/>
    <property type="match status" value="1"/>
</dbReference>
<dbReference type="GO" id="GO:0009055">
    <property type="term" value="F:electron transfer activity"/>
    <property type="evidence" value="ECO:0007669"/>
    <property type="project" value="TreeGrafter"/>
</dbReference>
<dbReference type="InterPro" id="IPR014312">
    <property type="entry name" value="Succ_DH_anchor"/>
</dbReference>
<keyword evidence="15" id="KW-0408">Iron</keyword>
<evidence type="ECO:0000256" key="17">
    <source>
        <dbReference type="SAM" id="Phobius"/>
    </source>
</evidence>
<organism evidence="19 20">
    <name type="scientific">Demequina lignilytica</name>
    <dbReference type="NCBI Taxonomy" id="3051663"/>
    <lineage>
        <taxon>Bacteria</taxon>
        <taxon>Bacillati</taxon>
        <taxon>Actinomycetota</taxon>
        <taxon>Actinomycetes</taxon>
        <taxon>Micrococcales</taxon>
        <taxon>Demequinaceae</taxon>
        <taxon>Demequina</taxon>
    </lineage>
</organism>
<evidence type="ECO:0000313" key="19">
    <source>
        <dbReference type="EMBL" id="MDN4488869.1"/>
    </source>
</evidence>
<keyword evidence="7" id="KW-1003">Cell membrane</keyword>
<keyword evidence="14 17" id="KW-1133">Transmembrane helix</keyword>
<keyword evidence="8" id="KW-0997">Cell inner membrane</keyword>
<keyword evidence="11 17" id="KW-0812">Transmembrane</keyword>
<dbReference type="Proteomes" id="UP001172756">
    <property type="component" value="Unassembled WGS sequence"/>
</dbReference>
<dbReference type="PANTHER" id="PTHR38689">
    <property type="entry name" value="SUCCINATE DEHYDROGENASE HYDROPHOBIC MEMBRANE ANCHOR SUBUNIT"/>
    <property type="match status" value="1"/>
</dbReference>
<dbReference type="NCBIfam" id="TIGR02968">
    <property type="entry name" value="succ_dehyd_anc"/>
    <property type="match status" value="1"/>
</dbReference>
<comment type="subcellular location">
    <subcellularLocation>
        <location evidence="3">Cell inner membrane</location>
        <topology evidence="3">Multi-pass membrane protein</topology>
    </subcellularLocation>
</comment>
<comment type="pathway">
    <text evidence="4">Carbohydrate metabolism; tricarboxylic acid cycle.</text>
</comment>
<evidence type="ECO:0000256" key="8">
    <source>
        <dbReference type="ARBA" id="ARBA00022519"/>
    </source>
</evidence>
<feature type="transmembrane region" description="Helical" evidence="17">
    <location>
        <begin position="105"/>
        <end position="128"/>
    </location>
</feature>
<evidence type="ECO:0000256" key="5">
    <source>
        <dbReference type="ARBA" id="ARBA00019425"/>
    </source>
</evidence>
<evidence type="ECO:0000256" key="4">
    <source>
        <dbReference type="ARBA" id="ARBA00005163"/>
    </source>
</evidence>
<evidence type="ECO:0000256" key="1">
    <source>
        <dbReference type="ARBA" id="ARBA00001971"/>
    </source>
</evidence>
<proteinExistence type="predicted"/>
<dbReference type="EMBL" id="JAUHPX010000007">
    <property type="protein sequence ID" value="MDN4488869.1"/>
    <property type="molecule type" value="Genomic_DNA"/>
</dbReference>
<evidence type="ECO:0000256" key="10">
    <source>
        <dbReference type="ARBA" id="ARBA00022617"/>
    </source>
</evidence>
<keyword evidence="13" id="KW-0249">Electron transport</keyword>
<protein>
    <recommendedName>
        <fullName evidence="5">Succinate dehydrogenase hydrophobic membrane anchor subunit</fullName>
    </recommendedName>
</protein>
<feature type="transmembrane region" description="Helical" evidence="17">
    <location>
        <begin position="25"/>
        <end position="45"/>
    </location>
</feature>
<evidence type="ECO:0000313" key="20">
    <source>
        <dbReference type="Proteomes" id="UP001172737"/>
    </source>
</evidence>
<keyword evidence="16 17" id="KW-0472">Membrane</keyword>
<evidence type="ECO:0000256" key="16">
    <source>
        <dbReference type="ARBA" id="ARBA00023136"/>
    </source>
</evidence>
<comment type="cofactor">
    <cofactor evidence="1">
        <name>heme</name>
        <dbReference type="ChEBI" id="CHEBI:30413"/>
    </cofactor>
</comment>
<dbReference type="GO" id="GO:0046872">
    <property type="term" value="F:metal ion binding"/>
    <property type="evidence" value="ECO:0007669"/>
    <property type="project" value="UniProtKB-KW"/>
</dbReference>
<dbReference type="Proteomes" id="UP001172737">
    <property type="component" value="Unassembled WGS sequence"/>
</dbReference>
<evidence type="ECO:0000313" key="21">
    <source>
        <dbReference type="Proteomes" id="UP001172756"/>
    </source>
</evidence>
<reference evidence="18 21" key="2">
    <citation type="submission" date="2023-06" db="EMBL/GenBank/DDBJ databases">
        <title>SYSU T0a273.</title>
        <authorList>
            <person name="Gao L."/>
            <person name="Fang B.-Z."/>
            <person name="Li W.-J."/>
        </authorList>
    </citation>
    <scope>NUCLEOTIDE SEQUENCE [LARGE SCALE GENOMIC DNA]</scope>
    <source>
        <strain evidence="18 21">SYSU T0a273</strain>
    </source>
</reference>
<evidence type="ECO:0000256" key="2">
    <source>
        <dbReference type="ARBA" id="ARBA00004050"/>
    </source>
</evidence>
<accession>A0AAW7M2L0</accession>
<keyword evidence="20" id="KW-1185">Reference proteome</keyword>
<evidence type="ECO:0000256" key="14">
    <source>
        <dbReference type="ARBA" id="ARBA00022989"/>
    </source>
</evidence>
<dbReference type="InterPro" id="IPR034804">
    <property type="entry name" value="SQR/QFR_C/D"/>
</dbReference>
<keyword evidence="12" id="KW-0479">Metal-binding</keyword>